<dbReference type="InterPro" id="IPR002110">
    <property type="entry name" value="Ankyrin_rpt"/>
</dbReference>
<accession>A0ABR4HD78</accession>
<evidence type="ECO:0000313" key="4">
    <source>
        <dbReference type="EMBL" id="KAL2813436.1"/>
    </source>
</evidence>
<evidence type="ECO:0000313" key="5">
    <source>
        <dbReference type="Proteomes" id="UP001610334"/>
    </source>
</evidence>
<dbReference type="PANTHER" id="PTHR46680:SF3">
    <property type="entry name" value="NF-KAPPA-B INHIBITOR CACTUS"/>
    <property type="match status" value="1"/>
</dbReference>
<proteinExistence type="predicted"/>
<feature type="repeat" description="ANK" evidence="3">
    <location>
        <begin position="69"/>
        <end position="101"/>
    </location>
</feature>
<organism evidence="4 5">
    <name type="scientific">Aspergillus granulosus</name>
    <dbReference type="NCBI Taxonomy" id="176169"/>
    <lineage>
        <taxon>Eukaryota</taxon>
        <taxon>Fungi</taxon>
        <taxon>Dikarya</taxon>
        <taxon>Ascomycota</taxon>
        <taxon>Pezizomycotina</taxon>
        <taxon>Eurotiomycetes</taxon>
        <taxon>Eurotiomycetidae</taxon>
        <taxon>Eurotiales</taxon>
        <taxon>Aspergillaceae</taxon>
        <taxon>Aspergillus</taxon>
        <taxon>Aspergillus subgen. Nidulantes</taxon>
    </lineage>
</organism>
<keyword evidence="5" id="KW-1185">Reference proteome</keyword>
<dbReference type="Pfam" id="PF13857">
    <property type="entry name" value="Ank_5"/>
    <property type="match status" value="1"/>
</dbReference>
<evidence type="ECO:0000256" key="1">
    <source>
        <dbReference type="ARBA" id="ARBA00022737"/>
    </source>
</evidence>
<dbReference type="PROSITE" id="PS50297">
    <property type="entry name" value="ANK_REP_REGION"/>
    <property type="match status" value="2"/>
</dbReference>
<evidence type="ECO:0000256" key="3">
    <source>
        <dbReference type="PROSITE-ProRule" id="PRU00023"/>
    </source>
</evidence>
<feature type="repeat" description="ANK" evidence="3">
    <location>
        <begin position="36"/>
        <end position="68"/>
    </location>
</feature>
<keyword evidence="1" id="KW-0677">Repeat</keyword>
<dbReference type="SMART" id="SM00248">
    <property type="entry name" value="ANK"/>
    <property type="match status" value="3"/>
</dbReference>
<dbReference type="PROSITE" id="PS50088">
    <property type="entry name" value="ANK_REPEAT"/>
    <property type="match status" value="2"/>
</dbReference>
<evidence type="ECO:0000256" key="2">
    <source>
        <dbReference type="ARBA" id="ARBA00023043"/>
    </source>
</evidence>
<name>A0ABR4HD78_9EURO</name>
<dbReference type="PRINTS" id="PR01415">
    <property type="entry name" value="ANKYRIN"/>
</dbReference>
<dbReference type="InterPro" id="IPR051070">
    <property type="entry name" value="NF-kappa-B_inhibitor"/>
</dbReference>
<dbReference type="PANTHER" id="PTHR46680">
    <property type="entry name" value="NF-KAPPA-B INHIBITOR ALPHA"/>
    <property type="match status" value="1"/>
</dbReference>
<sequence length="175" mass="18335">MENSLPFLSAAAMGDTAAIEREYLKNKGVLAARNPERQTALHLAALHGHPKVLRLLLSYGMCLAASDAHGQIPLHLAAQGRSTDVVEILLKEGSDCALRDNAGKTAIAYAYNNPSHDILVCFLDSAPVCGVGCSLTPEIVLGSAVRNATASRSSIPVPYGRAATPNSCPGSVKCR</sequence>
<dbReference type="Proteomes" id="UP001610334">
    <property type="component" value="Unassembled WGS sequence"/>
</dbReference>
<dbReference type="EMBL" id="JBFXLT010000040">
    <property type="protein sequence ID" value="KAL2813436.1"/>
    <property type="molecule type" value="Genomic_DNA"/>
</dbReference>
<dbReference type="Gene3D" id="1.25.40.20">
    <property type="entry name" value="Ankyrin repeat-containing domain"/>
    <property type="match status" value="1"/>
</dbReference>
<reference evidence="4 5" key="1">
    <citation type="submission" date="2024-07" db="EMBL/GenBank/DDBJ databases">
        <title>Section-level genome sequencing and comparative genomics of Aspergillus sections Usti and Cavernicolus.</title>
        <authorList>
            <consortium name="Lawrence Berkeley National Laboratory"/>
            <person name="Nybo J.L."/>
            <person name="Vesth T.C."/>
            <person name="Theobald S."/>
            <person name="Frisvad J.C."/>
            <person name="Larsen T.O."/>
            <person name="Kjaerboelling I."/>
            <person name="Rothschild-Mancinelli K."/>
            <person name="Lyhne E.K."/>
            <person name="Kogle M.E."/>
            <person name="Barry K."/>
            <person name="Clum A."/>
            <person name="Na H."/>
            <person name="Ledsgaard L."/>
            <person name="Lin J."/>
            <person name="Lipzen A."/>
            <person name="Kuo A."/>
            <person name="Riley R."/>
            <person name="Mondo S."/>
            <person name="Labutti K."/>
            <person name="Haridas S."/>
            <person name="Pangalinan J."/>
            <person name="Salamov A.A."/>
            <person name="Simmons B.A."/>
            <person name="Magnuson J.K."/>
            <person name="Chen J."/>
            <person name="Drula E."/>
            <person name="Henrissat B."/>
            <person name="Wiebenga A."/>
            <person name="Lubbers R.J."/>
            <person name="Gomes A.C."/>
            <person name="Makela M.R."/>
            <person name="Stajich J."/>
            <person name="Grigoriev I.V."/>
            <person name="Mortensen U.H."/>
            <person name="De Vries R.P."/>
            <person name="Baker S.E."/>
            <person name="Andersen M.R."/>
        </authorList>
    </citation>
    <scope>NUCLEOTIDE SEQUENCE [LARGE SCALE GENOMIC DNA]</scope>
    <source>
        <strain evidence="4 5">CBS 588.65</strain>
    </source>
</reference>
<gene>
    <name evidence="4" type="ORF">BJX63DRAFT_432019</name>
</gene>
<comment type="caution">
    <text evidence="4">The sequence shown here is derived from an EMBL/GenBank/DDBJ whole genome shotgun (WGS) entry which is preliminary data.</text>
</comment>
<dbReference type="SUPFAM" id="SSF48403">
    <property type="entry name" value="Ankyrin repeat"/>
    <property type="match status" value="1"/>
</dbReference>
<keyword evidence="2 3" id="KW-0040">ANK repeat</keyword>
<dbReference type="InterPro" id="IPR036770">
    <property type="entry name" value="Ankyrin_rpt-contain_sf"/>
</dbReference>
<protein>
    <submittedName>
        <fullName evidence="4">Ankyrin repeat-containing domain protein</fullName>
    </submittedName>
</protein>
<dbReference type="Pfam" id="PF12796">
    <property type="entry name" value="Ank_2"/>
    <property type="match status" value="1"/>
</dbReference>